<organism evidence="1 2">
    <name type="scientific">Trifolium medium</name>
    <dbReference type="NCBI Taxonomy" id="97028"/>
    <lineage>
        <taxon>Eukaryota</taxon>
        <taxon>Viridiplantae</taxon>
        <taxon>Streptophyta</taxon>
        <taxon>Embryophyta</taxon>
        <taxon>Tracheophyta</taxon>
        <taxon>Spermatophyta</taxon>
        <taxon>Magnoliopsida</taxon>
        <taxon>eudicotyledons</taxon>
        <taxon>Gunneridae</taxon>
        <taxon>Pentapetalae</taxon>
        <taxon>rosids</taxon>
        <taxon>fabids</taxon>
        <taxon>Fabales</taxon>
        <taxon>Fabaceae</taxon>
        <taxon>Papilionoideae</taxon>
        <taxon>50 kb inversion clade</taxon>
        <taxon>NPAAA clade</taxon>
        <taxon>Hologalegina</taxon>
        <taxon>IRL clade</taxon>
        <taxon>Trifolieae</taxon>
        <taxon>Trifolium</taxon>
    </lineage>
</organism>
<sequence length="31" mass="3386">MKVKESNQYRRGNEAQIETGVGWGCTSDAGL</sequence>
<proteinExistence type="predicted"/>
<evidence type="ECO:0000313" key="2">
    <source>
        <dbReference type="Proteomes" id="UP000265520"/>
    </source>
</evidence>
<comment type="caution">
    <text evidence="1">The sequence shown here is derived from an EMBL/GenBank/DDBJ whole genome shotgun (WGS) entry which is preliminary data.</text>
</comment>
<dbReference type="EMBL" id="LXQA010625203">
    <property type="protein sequence ID" value="MCI62775.1"/>
    <property type="molecule type" value="Genomic_DNA"/>
</dbReference>
<feature type="non-terminal residue" evidence="1">
    <location>
        <position position="31"/>
    </location>
</feature>
<accession>A0A392TSB6</accession>
<keyword evidence="2" id="KW-1185">Reference proteome</keyword>
<dbReference type="Proteomes" id="UP000265520">
    <property type="component" value="Unassembled WGS sequence"/>
</dbReference>
<dbReference type="AlphaFoldDB" id="A0A392TSB6"/>
<evidence type="ECO:0000313" key="1">
    <source>
        <dbReference type="EMBL" id="MCI62775.1"/>
    </source>
</evidence>
<name>A0A392TSB6_9FABA</name>
<reference evidence="1 2" key="1">
    <citation type="journal article" date="2018" name="Front. Plant Sci.">
        <title>Red Clover (Trifolium pratense) and Zigzag Clover (T. medium) - A Picture of Genomic Similarities and Differences.</title>
        <authorList>
            <person name="Dluhosova J."/>
            <person name="Istvanek J."/>
            <person name="Nedelnik J."/>
            <person name="Repkova J."/>
        </authorList>
    </citation>
    <scope>NUCLEOTIDE SEQUENCE [LARGE SCALE GENOMIC DNA]</scope>
    <source>
        <strain evidence="2">cv. 10/8</strain>
        <tissue evidence="1">Leaf</tissue>
    </source>
</reference>
<protein>
    <submittedName>
        <fullName evidence="1">Uncharacterized protein</fullName>
    </submittedName>
</protein>